<keyword evidence="2" id="KW-1185">Reference proteome</keyword>
<organism evidence="1 2">
    <name type="scientific">Trifolium medium</name>
    <dbReference type="NCBI Taxonomy" id="97028"/>
    <lineage>
        <taxon>Eukaryota</taxon>
        <taxon>Viridiplantae</taxon>
        <taxon>Streptophyta</taxon>
        <taxon>Embryophyta</taxon>
        <taxon>Tracheophyta</taxon>
        <taxon>Spermatophyta</taxon>
        <taxon>Magnoliopsida</taxon>
        <taxon>eudicotyledons</taxon>
        <taxon>Gunneridae</taxon>
        <taxon>Pentapetalae</taxon>
        <taxon>rosids</taxon>
        <taxon>fabids</taxon>
        <taxon>Fabales</taxon>
        <taxon>Fabaceae</taxon>
        <taxon>Papilionoideae</taxon>
        <taxon>50 kb inversion clade</taxon>
        <taxon>NPAAA clade</taxon>
        <taxon>Hologalegina</taxon>
        <taxon>IRL clade</taxon>
        <taxon>Trifolieae</taxon>
        <taxon>Trifolium</taxon>
    </lineage>
</organism>
<name>A0A392MB84_9FABA</name>
<dbReference type="EMBL" id="LXQA010006709">
    <property type="protein sequence ID" value="MCH84365.1"/>
    <property type="molecule type" value="Genomic_DNA"/>
</dbReference>
<protein>
    <submittedName>
        <fullName evidence="1">Uncharacterized protein</fullName>
    </submittedName>
</protein>
<comment type="caution">
    <text evidence="1">The sequence shown here is derived from an EMBL/GenBank/DDBJ whole genome shotgun (WGS) entry which is preliminary data.</text>
</comment>
<reference evidence="1 2" key="1">
    <citation type="journal article" date="2018" name="Front. Plant Sci.">
        <title>Red Clover (Trifolium pratense) and Zigzag Clover (T. medium) - A Picture of Genomic Similarities and Differences.</title>
        <authorList>
            <person name="Dluhosova J."/>
            <person name="Istvanek J."/>
            <person name="Nedelnik J."/>
            <person name="Repkova J."/>
        </authorList>
    </citation>
    <scope>NUCLEOTIDE SEQUENCE [LARGE SCALE GENOMIC DNA]</scope>
    <source>
        <strain evidence="2">cv. 10/8</strain>
        <tissue evidence="1">Leaf</tissue>
    </source>
</reference>
<evidence type="ECO:0000313" key="1">
    <source>
        <dbReference type="EMBL" id="MCH84365.1"/>
    </source>
</evidence>
<dbReference type="AlphaFoldDB" id="A0A392MB84"/>
<accession>A0A392MB84</accession>
<proteinExistence type="predicted"/>
<evidence type="ECO:0000313" key="2">
    <source>
        <dbReference type="Proteomes" id="UP000265520"/>
    </source>
</evidence>
<sequence length="85" mass="9575">MVPAKAQGINLVEVAYPYMLAALKLALELGDGFITCRHRDASGHLLSSSQGNFNAYLILEHRLQPLKEHEGRTIYDVRIKEKVRV</sequence>
<dbReference type="Proteomes" id="UP000265520">
    <property type="component" value="Unassembled WGS sequence"/>
</dbReference>
<gene>
    <name evidence="1" type="ORF">A2U01_0005197</name>
</gene>